<dbReference type="EMBL" id="BNDS01000007">
    <property type="protein sequence ID" value="GHH98464.1"/>
    <property type="molecule type" value="Genomic_DNA"/>
</dbReference>
<comment type="caution">
    <text evidence="2">The sequence shown here is derived from an EMBL/GenBank/DDBJ whole genome shotgun (WGS) entry which is preliminary data.</text>
</comment>
<gene>
    <name evidence="2" type="ORF">AM1BK_20070</name>
</gene>
<keyword evidence="3" id="KW-1185">Reference proteome</keyword>
<organism evidence="2 3">
    <name type="scientific">Neobacillus kokaensis</name>
    <dbReference type="NCBI Taxonomy" id="2759023"/>
    <lineage>
        <taxon>Bacteria</taxon>
        <taxon>Bacillati</taxon>
        <taxon>Bacillota</taxon>
        <taxon>Bacilli</taxon>
        <taxon>Bacillales</taxon>
        <taxon>Bacillaceae</taxon>
        <taxon>Neobacillus</taxon>
    </lineage>
</organism>
<accession>A0ABQ3N2X9</accession>
<dbReference type="InterPro" id="IPR057252">
    <property type="entry name" value="CoiA_C"/>
</dbReference>
<evidence type="ECO:0000313" key="3">
    <source>
        <dbReference type="Proteomes" id="UP000637074"/>
    </source>
</evidence>
<evidence type="ECO:0000259" key="1">
    <source>
        <dbReference type="Pfam" id="PF25166"/>
    </source>
</evidence>
<protein>
    <recommendedName>
        <fullName evidence="1">Competence protein CoiA C-terminal domain-containing protein</fullName>
    </recommendedName>
</protein>
<reference evidence="2 3" key="1">
    <citation type="journal article" date="2022" name="Int. J. Syst. Evol. Microbiol.">
        <title>Neobacillus kokaensis sp. nov., isolated from soil.</title>
        <authorList>
            <person name="Yuki K."/>
            <person name="Matsubara H."/>
            <person name="Yamaguchi S."/>
        </authorList>
    </citation>
    <scope>NUCLEOTIDE SEQUENCE [LARGE SCALE GENOMIC DNA]</scope>
    <source>
        <strain evidence="2 3">LOB 377</strain>
    </source>
</reference>
<evidence type="ECO:0000313" key="2">
    <source>
        <dbReference type="EMBL" id="GHH98464.1"/>
    </source>
</evidence>
<proteinExistence type="predicted"/>
<feature type="domain" description="Competence protein CoiA C-terminal" evidence="1">
    <location>
        <begin position="36"/>
        <end position="163"/>
    </location>
</feature>
<sequence length="186" mass="22075">MSLQQLLAPAFTFNKLSITKWEAVVNQFKLHWGLNNGARSNQFLHELYNREMNLFLLPAEIGLPVPHSLFIQTSTVVWQSYLFFDVLIGKKLGDFITVNEITYFIKKRIRRKEITIRQLPQLDKVPYMDAILDYLFLLERLGILTKLTETTFQLKQKILLPRSNREKEEMWQSFHQKIKAFSRNNK</sequence>
<dbReference type="Pfam" id="PF25166">
    <property type="entry name" value="CoiA_C"/>
    <property type="match status" value="1"/>
</dbReference>
<dbReference type="Proteomes" id="UP000637074">
    <property type="component" value="Unassembled WGS sequence"/>
</dbReference>
<name>A0ABQ3N2X9_9BACI</name>